<accession>A0A9N9JJX7</accession>
<feature type="non-terminal residue" evidence="1">
    <location>
        <position position="56"/>
    </location>
</feature>
<comment type="caution">
    <text evidence="1">The sequence shown here is derived from an EMBL/GenBank/DDBJ whole genome shotgun (WGS) entry which is preliminary data.</text>
</comment>
<organism evidence="1 2">
    <name type="scientific">Acaulospora morrowiae</name>
    <dbReference type="NCBI Taxonomy" id="94023"/>
    <lineage>
        <taxon>Eukaryota</taxon>
        <taxon>Fungi</taxon>
        <taxon>Fungi incertae sedis</taxon>
        <taxon>Mucoromycota</taxon>
        <taxon>Glomeromycotina</taxon>
        <taxon>Glomeromycetes</taxon>
        <taxon>Diversisporales</taxon>
        <taxon>Acaulosporaceae</taxon>
        <taxon>Acaulospora</taxon>
    </lineage>
</organism>
<sequence length="56" mass="6414">KEIEEPIDEEMIILLAQEEDDTNQSEEEDINESPIISITEGLEALEKVMKCLLQQP</sequence>
<dbReference type="EMBL" id="CAJVPV010051943">
    <property type="protein sequence ID" value="CAG8780035.1"/>
    <property type="molecule type" value="Genomic_DNA"/>
</dbReference>
<evidence type="ECO:0000313" key="2">
    <source>
        <dbReference type="Proteomes" id="UP000789342"/>
    </source>
</evidence>
<reference evidence="1" key="1">
    <citation type="submission" date="2021-06" db="EMBL/GenBank/DDBJ databases">
        <authorList>
            <person name="Kallberg Y."/>
            <person name="Tangrot J."/>
            <person name="Rosling A."/>
        </authorList>
    </citation>
    <scope>NUCLEOTIDE SEQUENCE</scope>
    <source>
        <strain evidence="1">CL551</strain>
    </source>
</reference>
<dbReference type="AlphaFoldDB" id="A0A9N9JJX7"/>
<gene>
    <name evidence="1" type="ORF">AMORRO_LOCUS17243</name>
</gene>
<evidence type="ECO:0000313" key="1">
    <source>
        <dbReference type="EMBL" id="CAG8780035.1"/>
    </source>
</evidence>
<keyword evidence="2" id="KW-1185">Reference proteome</keyword>
<dbReference type="Proteomes" id="UP000789342">
    <property type="component" value="Unassembled WGS sequence"/>
</dbReference>
<dbReference type="OrthoDB" id="10508245at2759"/>
<protein>
    <submittedName>
        <fullName evidence="1">15284_t:CDS:1</fullName>
    </submittedName>
</protein>
<name>A0A9N9JJX7_9GLOM</name>
<proteinExistence type="predicted"/>
<feature type="non-terminal residue" evidence="1">
    <location>
        <position position="1"/>
    </location>
</feature>